<organism evidence="2 3">
    <name type="scientific">Cyphellophora attinorum</name>
    <dbReference type="NCBI Taxonomy" id="1664694"/>
    <lineage>
        <taxon>Eukaryota</taxon>
        <taxon>Fungi</taxon>
        <taxon>Dikarya</taxon>
        <taxon>Ascomycota</taxon>
        <taxon>Pezizomycotina</taxon>
        <taxon>Eurotiomycetes</taxon>
        <taxon>Chaetothyriomycetidae</taxon>
        <taxon>Chaetothyriales</taxon>
        <taxon>Cyphellophoraceae</taxon>
        <taxon>Cyphellophora</taxon>
    </lineage>
</organism>
<dbReference type="PANTHER" id="PTHR48419:SF1">
    <property type="entry name" value="SULFOTRANSFERASE DOMAIN-CONTAINING PROTEIN"/>
    <property type="match status" value="1"/>
</dbReference>
<evidence type="ECO:0000256" key="1">
    <source>
        <dbReference type="SAM" id="MobiDB-lite"/>
    </source>
</evidence>
<sequence>MAGKPIFCTTHPRACSTAFERVFMTRKDLACVHEPFGDAFYYGPERLSSRFENDEETRKGTGFANSTYKTIFDRLEREGQDGKRIFIKDITYYLIPPNGVAPQIAPSVAPKKRGIGTSRPTTPKEHGTNGSKGSANGAPYPYYHAETDNPTVVPRELLDQFQWTFLIRDPHSSIPSWYRCTIPPLDEVTGFSEFYTNEAGYVELRQMFDFLRATGQVGPRLAGKGGHDEDNGENGGPVQAKDNNTDICVVDADDLLDNPEGIVRGFCDAVGLEFSTRMLNWDNEEDQLRAEQAFEKWRGFHEDALESKDLKPRKHKKAAKTEEQWDAEWKEKYGEEAAKMIRKTVDENMDHYLYLKQFVLKV</sequence>
<feature type="region of interest" description="Disordered" evidence="1">
    <location>
        <begin position="105"/>
        <end position="140"/>
    </location>
</feature>
<protein>
    <recommendedName>
        <fullName evidence="4">P-loop containing nucleoside triphosphate hydrolase protein</fullName>
    </recommendedName>
</protein>
<dbReference type="STRING" id="1664694.A0A0N1NZZ7"/>
<dbReference type="EMBL" id="LFJN01000006">
    <property type="protein sequence ID" value="KPI42757.1"/>
    <property type="molecule type" value="Genomic_DNA"/>
</dbReference>
<dbReference type="RefSeq" id="XP_018002720.1">
    <property type="nucleotide sequence ID" value="XM_018141928.1"/>
</dbReference>
<dbReference type="VEuPathDB" id="FungiDB:AB675_1995"/>
<dbReference type="PANTHER" id="PTHR48419">
    <property type="entry name" value="SULFOTRANSFERASE DOMAIN-CONTAINING PROTEIN"/>
    <property type="match status" value="1"/>
</dbReference>
<dbReference type="OrthoDB" id="2405944at2759"/>
<dbReference type="Gene3D" id="3.40.50.300">
    <property type="entry name" value="P-loop containing nucleotide triphosphate hydrolases"/>
    <property type="match status" value="1"/>
</dbReference>
<proteinExistence type="predicted"/>
<evidence type="ECO:0000313" key="3">
    <source>
        <dbReference type="Proteomes" id="UP000038010"/>
    </source>
</evidence>
<reference evidence="2 3" key="1">
    <citation type="submission" date="2015-06" db="EMBL/GenBank/DDBJ databases">
        <title>Draft genome of the ant-associated black yeast Phialophora attae CBS 131958.</title>
        <authorList>
            <person name="Moreno L.F."/>
            <person name="Stielow B.J."/>
            <person name="de Hoog S."/>
            <person name="Vicente V.A."/>
            <person name="Weiss V.A."/>
            <person name="de Vries M."/>
            <person name="Cruz L.M."/>
            <person name="Souza E.M."/>
        </authorList>
    </citation>
    <scope>NUCLEOTIDE SEQUENCE [LARGE SCALE GENOMIC DNA]</scope>
    <source>
        <strain evidence="2 3">CBS 131958</strain>
    </source>
</reference>
<dbReference type="SUPFAM" id="SSF52540">
    <property type="entry name" value="P-loop containing nucleoside triphosphate hydrolases"/>
    <property type="match status" value="1"/>
</dbReference>
<dbReference type="Proteomes" id="UP000038010">
    <property type="component" value="Unassembled WGS sequence"/>
</dbReference>
<feature type="region of interest" description="Disordered" evidence="1">
    <location>
        <begin position="219"/>
        <end position="243"/>
    </location>
</feature>
<dbReference type="AlphaFoldDB" id="A0A0N1NZZ7"/>
<name>A0A0N1NZZ7_9EURO</name>
<dbReference type="InterPro" id="IPR027417">
    <property type="entry name" value="P-loop_NTPase"/>
</dbReference>
<keyword evidence="3" id="KW-1185">Reference proteome</keyword>
<dbReference type="InterPro" id="IPR053226">
    <property type="entry name" value="Pyrrolopyrazine_biosynth_F"/>
</dbReference>
<accession>A0A0N1NZZ7</accession>
<evidence type="ECO:0000313" key="2">
    <source>
        <dbReference type="EMBL" id="KPI42757.1"/>
    </source>
</evidence>
<gene>
    <name evidence="2" type="ORF">AB675_1995</name>
</gene>
<evidence type="ECO:0008006" key="4">
    <source>
        <dbReference type="Google" id="ProtNLM"/>
    </source>
</evidence>
<comment type="caution">
    <text evidence="2">The sequence shown here is derived from an EMBL/GenBank/DDBJ whole genome shotgun (WGS) entry which is preliminary data.</text>
</comment>
<dbReference type="GeneID" id="28733808"/>